<evidence type="ECO:0000313" key="3">
    <source>
        <dbReference type="EMBL" id="SHH00216.1"/>
    </source>
</evidence>
<reference evidence="3 4" key="1">
    <citation type="submission" date="2016-11" db="EMBL/GenBank/DDBJ databases">
        <authorList>
            <person name="Jaros S."/>
            <person name="Januszkiewicz K."/>
            <person name="Wedrychowicz H."/>
        </authorList>
    </citation>
    <scope>NUCLEOTIDE SEQUENCE [LARGE SCALE GENOMIC DNA]</scope>
    <source>
        <strain evidence="3 4">DSM 44523</strain>
    </source>
</reference>
<organism evidence="3 4">
    <name type="scientific">Streptoalloteichus hindustanus</name>
    <dbReference type="NCBI Taxonomy" id="2017"/>
    <lineage>
        <taxon>Bacteria</taxon>
        <taxon>Bacillati</taxon>
        <taxon>Actinomycetota</taxon>
        <taxon>Actinomycetes</taxon>
        <taxon>Pseudonocardiales</taxon>
        <taxon>Pseudonocardiaceae</taxon>
        <taxon>Streptoalloteichus</taxon>
    </lineage>
</organism>
<feature type="compositionally biased region" description="Acidic residues" evidence="1">
    <location>
        <begin position="1"/>
        <end position="11"/>
    </location>
</feature>
<dbReference type="RefSeq" id="WP_073489879.1">
    <property type="nucleotide sequence ID" value="NZ_FQVN01000018.1"/>
</dbReference>
<feature type="region of interest" description="Disordered" evidence="1">
    <location>
        <begin position="186"/>
        <end position="208"/>
    </location>
</feature>
<keyword evidence="2" id="KW-1133">Transmembrane helix</keyword>
<sequence>MDSESASESAEDQVPSTPEERPRLRRRGREVVLALTVLVVAVAVAGTSFWRFVFTEPPEERSPEPVPLADHPVCGAQLRLSVKTDEEMVQVARIMSQDPRSRRVFYASQKENYAWFQRIFAEHKDLLAFARPEALPASVWLLPMRDVDLKAWGDDLRRQLPQLVHVQPVIPEELVREARARGQRAVLPPCPSSGEWPSAAGSSASPTK</sequence>
<dbReference type="STRING" id="2017.SAMN05444320_11832"/>
<feature type="region of interest" description="Disordered" evidence="1">
    <location>
        <begin position="1"/>
        <end position="23"/>
    </location>
</feature>
<name>A0A1M5PEL5_STRHI</name>
<keyword evidence="4" id="KW-1185">Reference proteome</keyword>
<evidence type="ECO:0000256" key="2">
    <source>
        <dbReference type="SAM" id="Phobius"/>
    </source>
</evidence>
<accession>A0A1M5PEL5</accession>
<evidence type="ECO:0000256" key="1">
    <source>
        <dbReference type="SAM" id="MobiDB-lite"/>
    </source>
</evidence>
<evidence type="ECO:0008006" key="5">
    <source>
        <dbReference type="Google" id="ProtNLM"/>
    </source>
</evidence>
<dbReference type="EMBL" id="FQVN01000018">
    <property type="protein sequence ID" value="SHH00216.1"/>
    <property type="molecule type" value="Genomic_DNA"/>
</dbReference>
<protein>
    <recommendedName>
        <fullName evidence="5">FtsX extracellular domain-containing protein</fullName>
    </recommendedName>
</protein>
<gene>
    <name evidence="3" type="ORF">SAMN05444320_11832</name>
</gene>
<dbReference type="AlphaFoldDB" id="A0A1M5PEL5"/>
<dbReference type="OrthoDB" id="3637870at2"/>
<keyword evidence="2" id="KW-0472">Membrane</keyword>
<evidence type="ECO:0000313" key="4">
    <source>
        <dbReference type="Proteomes" id="UP000184501"/>
    </source>
</evidence>
<keyword evidence="2" id="KW-0812">Transmembrane</keyword>
<proteinExistence type="predicted"/>
<dbReference type="Proteomes" id="UP000184501">
    <property type="component" value="Unassembled WGS sequence"/>
</dbReference>
<feature type="transmembrane region" description="Helical" evidence="2">
    <location>
        <begin position="31"/>
        <end position="53"/>
    </location>
</feature>